<keyword evidence="1" id="KW-0175">Coiled coil</keyword>
<gene>
    <name evidence="2" type="ORF">TWF694_004684</name>
</gene>
<dbReference type="Gene3D" id="3.40.50.300">
    <property type="entry name" value="P-loop containing nucleotide triphosphate hydrolases"/>
    <property type="match status" value="1"/>
</dbReference>
<accession>A0AAV9WYF5</accession>
<dbReference type="EMBL" id="JAVHJO010000015">
    <property type="protein sequence ID" value="KAK6527703.1"/>
    <property type="molecule type" value="Genomic_DNA"/>
</dbReference>
<feature type="coiled-coil region" evidence="1">
    <location>
        <begin position="331"/>
        <end position="358"/>
    </location>
</feature>
<sequence length="578" mass="66998">MDGSDDRVNILVIGPSQNGKSTFINKIRELSLPTSQERAEEGNLGSSCTTFCTAYDFQFPRTRYRLFDHREEGYVHVAEEDEETYFSKMWRKKTSEFCEIHPIDNHPRYFNLRIIDTPGLDDSQGSGQDDCNIAEVMGYLHKMAMNDELPKYITALVLILSIETPFSEHLQKIFKYYERCMPNLFGGLAIVNTNFTAEVWKSRFDDRRKKSRMEKVAKAFATDTSKVDTMRERRQDFASIFNRDARHFFIDSVPDSRRIVEQLTSHNQMYDIITYLACQSQMPVTNVKLYKSPRMAQIDGLLVNWLNDARGDLTREETKLTAHLGEAHAVRAENAKKLQSFRTEIEQLEKELTIYNNDNDYTLKTHSTGGQDRASTPGLMGRYIIRTKIKNTKIITEPDYPGFKVETYNDEPYARWGKQMFIDNQNQRQWVGQYEGSPGHLPVLTAKTLVSNKQFYANQIRKLKEDITRRSADLNSEENLERYFKSQNAIDSKMLDPTLKRIALGLSEINDLVNSLNADWLPIEVGLNDAARKRYTKVDMKKVTPQDLVEMVEGKGYHELAEELREMDRKNRFETMGV</sequence>
<dbReference type="InterPro" id="IPR027417">
    <property type="entry name" value="P-loop_NTPase"/>
</dbReference>
<organism evidence="2 3">
    <name type="scientific">Orbilia ellipsospora</name>
    <dbReference type="NCBI Taxonomy" id="2528407"/>
    <lineage>
        <taxon>Eukaryota</taxon>
        <taxon>Fungi</taxon>
        <taxon>Dikarya</taxon>
        <taxon>Ascomycota</taxon>
        <taxon>Pezizomycotina</taxon>
        <taxon>Orbiliomycetes</taxon>
        <taxon>Orbiliales</taxon>
        <taxon>Orbiliaceae</taxon>
        <taxon>Orbilia</taxon>
    </lineage>
</organism>
<reference evidence="2 3" key="1">
    <citation type="submission" date="2019-10" db="EMBL/GenBank/DDBJ databases">
        <authorList>
            <person name="Palmer J.M."/>
        </authorList>
    </citation>
    <scope>NUCLEOTIDE SEQUENCE [LARGE SCALE GENOMIC DNA]</scope>
    <source>
        <strain evidence="2 3">TWF694</strain>
    </source>
</reference>
<name>A0AAV9WYF5_9PEZI</name>
<keyword evidence="3" id="KW-1185">Reference proteome</keyword>
<dbReference type="AlphaFoldDB" id="A0AAV9WYF5"/>
<dbReference type="Proteomes" id="UP001365542">
    <property type="component" value="Unassembled WGS sequence"/>
</dbReference>
<protein>
    <recommendedName>
        <fullName evidence="4">G domain-containing protein</fullName>
    </recommendedName>
</protein>
<evidence type="ECO:0000313" key="2">
    <source>
        <dbReference type="EMBL" id="KAK6527703.1"/>
    </source>
</evidence>
<evidence type="ECO:0000313" key="3">
    <source>
        <dbReference type="Proteomes" id="UP001365542"/>
    </source>
</evidence>
<proteinExistence type="predicted"/>
<evidence type="ECO:0008006" key="4">
    <source>
        <dbReference type="Google" id="ProtNLM"/>
    </source>
</evidence>
<evidence type="ECO:0000256" key="1">
    <source>
        <dbReference type="SAM" id="Coils"/>
    </source>
</evidence>
<dbReference type="SUPFAM" id="SSF52540">
    <property type="entry name" value="P-loop containing nucleoside triphosphate hydrolases"/>
    <property type="match status" value="1"/>
</dbReference>
<comment type="caution">
    <text evidence="2">The sequence shown here is derived from an EMBL/GenBank/DDBJ whole genome shotgun (WGS) entry which is preliminary data.</text>
</comment>